<dbReference type="PANTHER" id="PTHR21301">
    <property type="entry name" value="REVERSE TRANSCRIPTASE"/>
    <property type="match status" value="1"/>
</dbReference>
<comment type="caution">
    <text evidence="3">The sequence shown here is derived from an EMBL/GenBank/DDBJ whole genome shotgun (WGS) entry which is preliminary data.</text>
</comment>
<dbReference type="Proteomes" id="UP000265515">
    <property type="component" value="Unassembled WGS sequence"/>
</dbReference>
<evidence type="ECO:0000256" key="1">
    <source>
        <dbReference type="SAM" id="MobiDB-lite"/>
    </source>
</evidence>
<feature type="region of interest" description="Disordered" evidence="1">
    <location>
        <begin position="107"/>
        <end position="160"/>
    </location>
</feature>
<dbReference type="PROSITE" id="PS50878">
    <property type="entry name" value="RT_POL"/>
    <property type="match status" value="1"/>
</dbReference>
<dbReference type="PANTHER" id="PTHR21301:SF10">
    <property type="entry name" value="REVERSE TRANSCRIPTASE DOMAIN-CONTAINING PROTEIN"/>
    <property type="match status" value="1"/>
</dbReference>
<feature type="domain" description="Reverse transcriptase" evidence="2">
    <location>
        <begin position="383"/>
        <end position="659"/>
    </location>
</feature>
<reference evidence="3 4" key="1">
    <citation type="journal article" date="2018" name="Cell">
        <title>The Chara Genome: Secondary Complexity and Implications for Plant Terrestrialization.</title>
        <authorList>
            <person name="Nishiyama T."/>
            <person name="Sakayama H."/>
            <person name="Vries J.D."/>
            <person name="Buschmann H."/>
            <person name="Saint-Marcoux D."/>
            <person name="Ullrich K.K."/>
            <person name="Haas F.B."/>
            <person name="Vanderstraeten L."/>
            <person name="Becker D."/>
            <person name="Lang D."/>
            <person name="Vosolsobe S."/>
            <person name="Rombauts S."/>
            <person name="Wilhelmsson P.K.I."/>
            <person name="Janitza P."/>
            <person name="Kern R."/>
            <person name="Heyl A."/>
            <person name="Rumpler F."/>
            <person name="Villalobos L.I.A.C."/>
            <person name="Clay J.M."/>
            <person name="Skokan R."/>
            <person name="Toyoda A."/>
            <person name="Suzuki Y."/>
            <person name="Kagoshima H."/>
            <person name="Schijlen E."/>
            <person name="Tajeshwar N."/>
            <person name="Catarino B."/>
            <person name="Hetherington A.J."/>
            <person name="Saltykova A."/>
            <person name="Bonnot C."/>
            <person name="Breuninger H."/>
            <person name="Symeonidi A."/>
            <person name="Radhakrishnan G.V."/>
            <person name="Van Nieuwerburgh F."/>
            <person name="Deforce D."/>
            <person name="Chang C."/>
            <person name="Karol K.G."/>
            <person name="Hedrich R."/>
            <person name="Ulvskov P."/>
            <person name="Glockner G."/>
            <person name="Delwiche C.F."/>
            <person name="Petrasek J."/>
            <person name="Van de Peer Y."/>
            <person name="Friml J."/>
            <person name="Beilby M."/>
            <person name="Dolan L."/>
            <person name="Kohara Y."/>
            <person name="Sugano S."/>
            <person name="Fujiyama A."/>
            <person name="Delaux P.-M."/>
            <person name="Quint M."/>
            <person name="TheiBen G."/>
            <person name="Hagemann M."/>
            <person name="Harholt J."/>
            <person name="Dunand C."/>
            <person name="Zachgo S."/>
            <person name="Langdale J."/>
            <person name="Maumus F."/>
            <person name="Straeten D.V.D."/>
            <person name="Gould S.B."/>
            <person name="Rensing S.A."/>
        </authorList>
    </citation>
    <scope>NUCLEOTIDE SEQUENCE [LARGE SCALE GENOMIC DNA]</scope>
    <source>
        <strain evidence="3 4">S276</strain>
    </source>
</reference>
<dbReference type="Gramene" id="GBG89298">
    <property type="protein sequence ID" value="GBG89298"/>
    <property type="gene ID" value="CBR_g49007"/>
</dbReference>
<evidence type="ECO:0000313" key="3">
    <source>
        <dbReference type="EMBL" id="GBG89298.1"/>
    </source>
</evidence>
<name>A0A388M3Y0_CHABU</name>
<keyword evidence="4" id="KW-1185">Reference proteome</keyword>
<evidence type="ECO:0000259" key="2">
    <source>
        <dbReference type="PROSITE" id="PS50878"/>
    </source>
</evidence>
<protein>
    <recommendedName>
        <fullName evidence="2">Reverse transcriptase domain-containing protein</fullName>
    </recommendedName>
</protein>
<accession>A0A388M3Y0</accession>
<dbReference type="InterPro" id="IPR000477">
    <property type="entry name" value="RT_dom"/>
</dbReference>
<organism evidence="3 4">
    <name type="scientific">Chara braunii</name>
    <name type="common">Braun's stonewort</name>
    <dbReference type="NCBI Taxonomy" id="69332"/>
    <lineage>
        <taxon>Eukaryota</taxon>
        <taxon>Viridiplantae</taxon>
        <taxon>Streptophyta</taxon>
        <taxon>Charophyceae</taxon>
        <taxon>Charales</taxon>
        <taxon>Characeae</taxon>
        <taxon>Chara</taxon>
    </lineage>
</organism>
<feature type="region of interest" description="Disordered" evidence="1">
    <location>
        <begin position="1"/>
        <end position="33"/>
    </location>
</feature>
<proteinExistence type="predicted"/>
<dbReference type="EMBL" id="BFEA01000728">
    <property type="protein sequence ID" value="GBG89298.1"/>
    <property type="molecule type" value="Genomic_DNA"/>
</dbReference>
<sequence>MQREQEKMEKKREEEEKARKLEEQRRRQQELERRQTELRRLNEETEMKIMATVARELQLFRTDVSNEIQATLAARAKTPMEKGKGKTKEIEERVTEVLLKYLRGDNAESSRDAEERGRWQFTRANQGRHTGRRLYSPDGTNDGGEVTPKASKKGQVGKVKGTERKVPATCSKTGVIEYVLNVQKKLGEMMAQEIKRRCQQEGLDYVNKEQGVRELVRVMARLAYEGWLGDEGEEDAAVEEDEQEIPGVKELICNGKNITRPTRGTGERELGERIFTALKAAVGDHVDVQRQDIQVEKCYVRRTHADLTSATITKEEVTEVRRRYGHLVITPVDRNAGEMVLLCPSTYQHALKRMFIYNGAYKHEEANEKEIMATARNDYMKAGLERIAEWDRKGKVGCAYVIPKQKDLGKRRPIAPANREPTKTGTRRVARALNVLLARLPEAMHFNMGVTMHLKERLARTEKKYNGKKGEAIVLLRSYDIKEMFTSLPHNAIIDAVDWLLQEWEARGREKVSVSRRGREVVMNKKSRGKGYVQLTFQLIREYVKFELSHTYTTCRGMLLKQIVGIPMGKNSSPPLACILCERYETAFMRSLGKDRALFQGIRFMDDVTTVVLVDRRSEGSFRKAEKMLKAFEECYGRRLVLVRTDEGGNTIDFIGTKVAATACPVRFLIAPQLKNQEAIINGEIPYRSFQDYDSYSDKRPKYRAIIGTLHRIRRLANAGTAVIQSVLAMRLELRRRGYPPTFFASALAKFARGTIVSEEAWRTLLDSMMVRYNRRVHSGRRRNQK</sequence>
<gene>
    <name evidence="3" type="ORF">CBR_g49007</name>
</gene>
<evidence type="ECO:0000313" key="4">
    <source>
        <dbReference type="Proteomes" id="UP000265515"/>
    </source>
</evidence>
<feature type="compositionally biased region" description="Basic and acidic residues" evidence="1">
    <location>
        <begin position="107"/>
        <end position="118"/>
    </location>
</feature>
<dbReference type="AlphaFoldDB" id="A0A388M3Y0"/>